<proteinExistence type="predicted"/>
<sequence>MAYHLLLLSLALLTVSIAHNFSVSDDQCSLYEMLQNNISNKIPANSSKTTKNIDYTNSIVWKRRSLSIEGNKTYIIYDDREFPEDVVNVDTIPNLQSTTSVNDISYLVDPLNTGYKNFTVEQGYLKNFTDGCRSYRDMLSYGQLIDCHVGRVKFITDEDPEPESIGVMGGCDLHVDETIFLHPIIPQTCLDPLIGTHKCEKYCDGGSQLCELVTGIRVAELMQNDDAFLKKVLLKIGPIQLIEIGKLESLGFCQGIVIYGWHYSRELGTEFWDVMYHNMSAYTIFTQLDEIQLKNIHRADRILVYTSDQKSFSTCGHQDTETKSQFKFTEGFLLAILAIVGTITVGISVLLACFCKEYKKFCFAEGNQIEEYPILINTNGQTISSRLDHQWALVE</sequence>
<keyword evidence="1" id="KW-1133">Transmembrane helix</keyword>
<feature type="signal peptide" evidence="2">
    <location>
        <begin position="1"/>
        <end position="18"/>
    </location>
</feature>
<dbReference type="EMBL" id="SNRW01006581">
    <property type="protein sequence ID" value="KAA6382806.1"/>
    <property type="molecule type" value="Genomic_DNA"/>
</dbReference>
<protein>
    <submittedName>
        <fullName evidence="3">Uncharacterized protein</fullName>
    </submittedName>
</protein>
<feature type="transmembrane region" description="Helical" evidence="1">
    <location>
        <begin position="332"/>
        <end position="354"/>
    </location>
</feature>
<evidence type="ECO:0000256" key="1">
    <source>
        <dbReference type="SAM" id="Phobius"/>
    </source>
</evidence>
<reference evidence="3 4" key="1">
    <citation type="submission" date="2019-03" db="EMBL/GenBank/DDBJ databases">
        <title>Single cell metagenomics reveals metabolic interactions within the superorganism composed of flagellate Streblomastix strix and complex community of Bacteroidetes bacteria on its surface.</title>
        <authorList>
            <person name="Treitli S.C."/>
            <person name="Kolisko M."/>
            <person name="Husnik F."/>
            <person name="Keeling P."/>
            <person name="Hampl V."/>
        </authorList>
    </citation>
    <scope>NUCLEOTIDE SEQUENCE [LARGE SCALE GENOMIC DNA]</scope>
    <source>
        <strain evidence="3">ST1C</strain>
    </source>
</reference>
<organism evidence="3 4">
    <name type="scientific">Streblomastix strix</name>
    <dbReference type="NCBI Taxonomy" id="222440"/>
    <lineage>
        <taxon>Eukaryota</taxon>
        <taxon>Metamonada</taxon>
        <taxon>Preaxostyla</taxon>
        <taxon>Oxymonadida</taxon>
        <taxon>Streblomastigidae</taxon>
        <taxon>Streblomastix</taxon>
    </lineage>
</organism>
<evidence type="ECO:0000313" key="3">
    <source>
        <dbReference type="EMBL" id="KAA6382806.1"/>
    </source>
</evidence>
<comment type="caution">
    <text evidence="3">The sequence shown here is derived from an EMBL/GenBank/DDBJ whole genome shotgun (WGS) entry which is preliminary data.</text>
</comment>
<keyword evidence="1" id="KW-0812">Transmembrane</keyword>
<accession>A0A5J4VK26</accession>
<evidence type="ECO:0000313" key="4">
    <source>
        <dbReference type="Proteomes" id="UP000324800"/>
    </source>
</evidence>
<dbReference type="AlphaFoldDB" id="A0A5J4VK26"/>
<evidence type="ECO:0000256" key="2">
    <source>
        <dbReference type="SAM" id="SignalP"/>
    </source>
</evidence>
<dbReference type="Proteomes" id="UP000324800">
    <property type="component" value="Unassembled WGS sequence"/>
</dbReference>
<feature type="chain" id="PRO_5023918437" evidence="2">
    <location>
        <begin position="19"/>
        <end position="395"/>
    </location>
</feature>
<name>A0A5J4VK26_9EUKA</name>
<keyword evidence="2" id="KW-0732">Signal</keyword>
<keyword evidence="1" id="KW-0472">Membrane</keyword>
<gene>
    <name evidence="3" type="ORF">EZS28_021666</name>
</gene>